<dbReference type="Proteomes" id="UP000027361">
    <property type="component" value="Unassembled WGS sequence"/>
</dbReference>
<evidence type="ECO:0000313" key="3">
    <source>
        <dbReference type="Proteomes" id="UP000027361"/>
    </source>
</evidence>
<keyword evidence="1" id="KW-0812">Transmembrane</keyword>
<evidence type="ECO:0000256" key="1">
    <source>
        <dbReference type="SAM" id="Phobius"/>
    </source>
</evidence>
<feature type="transmembrane region" description="Helical" evidence="1">
    <location>
        <begin position="21"/>
        <end position="38"/>
    </location>
</feature>
<keyword evidence="1" id="KW-0472">Membrane</keyword>
<organism evidence="2 3">
    <name type="scientific">Tilletiaria anomala (strain ATCC 24038 / CBS 436.72 / UBC 951)</name>
    <dbReference type="NCBI Taxonomy" id="1037660"/>
    <lineage>
        <taxon>Eukaryota</taxon>
        <taxon>Fungi</taxon>
        <taxon>Dikarya</taxon>
        <taxon>Basidiomycota</taxon>
        <taxon>Ustilaginomycotina</taxon>
        <taxon>Exobasidiomycetes</taxon>
        <taxon>Georgefischeriales</taxon>
        <taxon>Tilletiariaceae</taxon>
        <taxon>Tilletiaria</taxon>
    </lineage>
</organism>
<dbReference type="EMBL" id="JMSN01000230">
    <property type="protein sequence ID" value="KDN35192.1"/>
    <property type="molecule type" value="Genomic_DNA"/>
</dbReference>
<comment type="caution">
    <text evidence="2">The sequence shown here is derived from an EMBL/GenBank/DDBJ whole genome shotgun (WGS) entry which is preliminary data.</text>
</comment>
<dbReference type="AlphaFoldDB" id="A0A066V0E7"/>
<dbReference type="OrthoDB" id="3357846at2759"/>
<reference evidence="2 3" key="1">
    <citation type="submission" date="2014-05" db="EMBL/GenBank/DDBJ databases">
        <title>Draft genome sequence of a rare smut relative, Tilletiaria anomala UBC 951.</title>
        <authorList>
            <consortium name="DOE Joint Genome Institute"/>
            <person name="Toome M."/>
            <person name="Kuo A."/>
            <person name="Henrissat B."/>
            <person name="Lipzen A."/>
            <person name="Tritt A."/>
            <person name="Yoshinaga Y."/>
            <person name="Zane M."/>
            <person name="Barry K."/>
            <person name="Grigoriev I.V."/>
            <person name="Spatafora J.W."/>
            <person name="Aimea M.C."/>
        </authorList>
    </citation>
    <scope>NUCLEOTIDE SEQUENCE [LARGE SCALE GENOMIC DNA]</scope>
    <source>
        <strain evidence="2 3">UBC 951</strain>
    </source>
</reference>
<sequence length="88" mass="9671">MSWQLVQPIIKDYTTVSKPKSYCTISFVSQFQAAPLVFNQIYGFNSGEPALAFVGSIVAAVLIYGVFCPPVNLSLRAHSRSLERKSVS</sequence>
<gene>
    <name evidence="2" type="ORF">K437DRAFT_271359</name>
</gene>
<dbReference type="RefSeq" id="XP_013239755.1">
    <property type="nucleotide sequence ID" value="XM_013384301.1"/>
</dbReference>
<dbReference type="GeneID" id="25266257"/>
<feature type="transmembrane region" description="Helical" evidence="1">
    <location>
        <begin position="50"/>
        <end position="75"/>
    </location>
</feature>
<protein>
    <submittedName>
        <fullName evidence="2">Uncharacterized protein</fullName>
    </submittedName>
</protein>
<dbReference type="HOGENOM" id="CLU_2470655_0_0_1"/>
<keyword evidence="1" id="KW-1133">Transmembrane helix</keyword>
<evidence type="ECO:0000313" key="2">
    <source>
        <dbReference type="EMBL" id="KDN35192.1"/>
    </source>
</evidence>
<keyword evidence="3" id="KW-1185">Reference proteome</keyword>
<name>A0A066V0E7_TILAU</name>
<proteinExistence type="predicted"/>
<dbReference type="InParanoid" id="A0A066V0E7"/>
<accession>A0A066V0E7</accession>